<feature type="domain" description="Histidine kinase" evidence="12">
    <location>
        <begin position="265"/>
        <end position="500"/>
    </location>
</feature>
<dbReference type="InterPro" id="IPR036890">
    <property type="entry name" value="HATPase_C_sf"/>
</dbReference>
<keyword evidence="5 14" id="KW-0808">Transferase</keyword>
<comment type="subcellular location">
    <subcellularLocation>
        <location evidence="2">Cell membrane</location>
    </subcellularLocation>
</comment>
<keyword evidence="8 11" id="KW-1133">Transmembrane helix</keyword>
<gene>
    <name evidence="14" type="ORF">J2S36_001357</name>
</gene>
<dbReference type="PRINTS" id="PR00344">
    <property type="entry name" value="BCTRLSENSOR"/>
</dbReference>
<keyword evidence="9" id="KW-0902">Two-component regulatory system</keyword>
<evidence type="ECO:0000313" key="15">
    <source>
        <dbReference type="Proteomes" id="UP001266099"/>
    </source>
</evidence>
<dbReference type="EC" id="2.7.13.3" evidence="3"/>
<evidence type="ECO:0000256" key="7">
    <source>
        <dbReference type="ARBA" id="ARBA00022777"/>
    </source>
</evidence>
<protein>
    <recommendedName>
        <fullName evidence="3">histidine kinase</fullName>
        <ecNumber evidence="3">2.7.13.3</ecNumber>
    </recommendedName>
</protein>
<keyword evidence="7 14" id="KW-0418">Kinase</keyword>
<evidence type="ECO:0000256" key="2">
    <source>
        <dbReference type="ARBA" id="ARBA00004236"/>
    </source>
</evidence>
<dbReference type="SUPFAM" id="SSF55874">
    <property type="entry name" value="ATPase domain of HSP90 chaperone/DNA topoisomerase II/histidine kinase"/>
    <property type="match status" value="1"/>
</dbReference>
<evidence type="ECO:0000256" key="1">
    <source>
        <dbReference type="ARBA" id="ARBA00000085"/>
    </source>
</evidence>
<dbReference type="Gene3D" id="3.30.565.10">
    <property type="entry name" value="Histidine kinase-like ATPase, C-terminal domain"/>
    <property type="match status" value="1"/>
</dbReference>
<dbReference type="SMART" id="SM00388">
    <property type="entry name" value="HisKA"/>
    <property type="match status" value="1"/>
</dbReference>
<dbReference type="PANTHER" id="PTHR45436:SF5">
    <property type="entry name" value="SENSOR HISTIDINE KINASE TRCS"/>
    <property type="match status" value="1"/>
</dbReference>
<dbReference type="InterPro" id="IPR003594">
    <property type="entry name" value="HATPase_dom"/>
</dbReference>
<dbReference type="PANTHER" id="PTHR45436">
    <property type="entry name" value="SENSOR HISTIDINE KINASE YKOH"/>
    <property type="match status" value="1"/>
</dbReference>
<evidence type="ECO:0000256" key="9">
    <source>
        <dbReference type="ARBA" id="ARBA00023012"/>
    </source>
</evidence>
<proteinExistence type="predicted"/>
<evidence type="ECO:0000313" key="14">
    <source>
        <dbReference type="EMBL" id="MDR6939814.1"/>
    </source>
</evidence>
<dbReference type="SUPFAM" id="SSF158472">
    <property type="entry name" value="HAMP domain-like"/>
    <property type="match status" value="1"/>
</dbReference>
<dbReference type="SMART" id="SM00387">
    <property type="entry name" value="HATPase_c"/>
    <property type="match status" value="1"/>
</dbReference>
<dbReference type="PROSITE" id="PS50109">
    <property type="entry name" value="HIS_KIN"/>
    <property type="match status" value="1"/>
</dbReference>
<name>A0ABU1T3C7_9ACTO</name>
<evidence type="ECO:0000256" key="10">
    <source>
        <dbReference type="ARBA" id="ARBA00023136"/>
    </source>
</evidence>
<evidence type="ECO:0000256" key="11">
    <source>
        <dbReference type="SAM" id="Phobius"/>
    </source>
</evidence>
<organism evidence="14 15">
    <name type="scientific">Arcanobacterium hippocoleae</name>
    <dbReference type="NCBI Taxonomy" id="149017"/>
    <lineage>
        <taxon>Bacteria</taxon>
        <taxon>Bacillati</taxon>
        <taxon>Actinomycetota</taxon>
        <taxon>Actinomycetes</taxon>
        <taxon>Actinomycetales</taxon>
        <taxon>Actinomycetaceae</taxon>
        <taxon>Arcanobacterium</taxon>
    </lineage>
</organism>
<keyword evidence="6 11" id="KW-0812">Transmembrane</keyword>
<dbReference type="CDD" id="cd06225">
    <property type="entry name" value="HAMP"/>
    <property type="match status" value="1"/>
</dbReference>
<dbReference type="Proteomes" id="UP001266099">
    <property type="component" value="Unassembled WGS sequence"/>
</dbReference>
<evidence type="ECO:0000256" key="5">
    <source>
        <dbReference type="ARBA" id="ARBA00022679"/>
    </source>
</evidence>
<feature type="transmembrane region" description="Helical" evidence="11">
    <location>
        <begin position="20"/>
        <end position="45"/>
    </location>
</feature>
<keyword evidence="4" id="KW-0597">Phosphoprotein</keyword>
<feature type="domain" description="HAMP" evidence="13">
    <location>
        <begin position="196"/>
        <end position="250"/>
    </location>
</feature>
<evidence type="ECO:0000256" key="8">
    <source>
        <dbReference type="ARBA" id="ARBA00022989"/>
    </source>
</evidence>
<dbReference type="Gene3D" id="1.10.287.130">
    <property type="match status" value="1"/>
</dbReference>
<dbReference type="PROSITE" id="PS50885">
    <property type="entry name" value="HAMP"/>
    <property type="match status" value="1"/>
</dbReference>
<dbReference type="SMART" id="SM00304">
    <property type="entry name" value="HAMP"/>
    <property type="match status" value="1"/>
</dbReference>
<reference evidence="14 15" key="1">
    <citation type="submission" date="2023-07" db="EMBL/GenBank/DDBJ databases">
        <title>Sequencing the genomes of 1000 actinobacteria strains.</title>
        <authorList>
            <person name="Klenk H.-P."/>
        </authorList>
    </citation>
    <scope>NUCLEOTIDE SEQUENCE [LARGE SCALE GENOMIC DNA]</scope>
    <source>
        <strain evidence="14 15">DSM 15539</strain>
    </source>
</reference>
<dbReference type="EMBL" id="JAVDUJ010000001">
    <property type="protein sequence ID" value="MDR6939814.1"/>
    <property type="molecule type" value="Genomic_DNA"/>
</dbReference>
<dbReference type="InterPro" id="IPR003660">
    <property type="entry name" value="HAMP_dom"/>
</dbReference>
<evidence type="ECO:0000256" key="3">
    <source>
        <dbReference type="ARBA" id="ARBA00012438"/>
    </source>
</evidence>
<comment type="caution">
    <text evidence="14">The sequence shown here is derived from an EMBL/GenBank/DDBJ whole genome shotgun (WGS) entry which is preliminary data.</text>
</comment>
<dbReference type="InterPro" id="IPR005467">
    <property type="entry name" value="His_kinase_dom"/>
</dbReference>
<keyword evidence="15" id="KW-1185">Reference proteome</keyword>
<dbReference type="GO" id="GO:0004673">
    <property type="term" value="F:protein histidine kinase activity"/>
    <property type="evidence" value="ECO:0007669"/>
    <property type="project" value="UniProtKB-EC"/>
</dbReference>
<dbReference type="Gene3D" id="6.10.340.10">
    <property type="match status" value="1"/>
</dbReference>
<dbReference type="Pfam" id="PF00512">
    <property type="entry name" value="HisKA"/>
    <property type="match status" value="1"/>
</dbReference>
<evidence type="ECO:0000259" key="12">
    <source>
        <dbReference type="PROSITE" id="PS50109"/>
    </source>
</evidence>
<dbReference type="InterPro" id="IPR036097">
    <property type="entry name" value="HisK_dim/P_sf"/>
</dbReference>
<dbReference type="Pfam" id="PF00672">
    <property type="entry name" value="HAMP"/>
    <property type="match status" value="1"/>
</dbReference>
<evidence type="ECO:0000256" key="6">
    <source>
        <dbReference type="ARBA" id="ARBA00022692"/>
    </source>
</evidence>
<dbReference type="CDD" id="cd00082">
    <property type="entry name" value="HisKA"/>
    <property type="match status" value="1"/>
</dbReference>
<keyword evidence="10 11" id="KW-0472">Membrane</keyword>
<accession>A0ABU1T3C7</accession>
<dbReference type="InterPro" id="IPR050428">
    <property type="entry name" value="TCS_sensor_his_kinase"/>
</dbReference>
<dbReference type="SUPFAM" id="SSF47384">
    <property type="entry name" value="Homodimeric domain of signal transducing histidine kinase"/>
    <property type="match status" value="1"/>
</dbReference>
<comment type="catalytic activity">
    <reaction evidence="1">
        <text>ATP + protein L-histidine = ADP + protein N-phospho-L-histidine.</text>
        <dbReference type="EC" id="2.7.13.3"/>
    </reaction>
</comment>
<dbReference type="InterPro" id="IPR004358">
    <property type="entry name" value="Sig_transdc_His_kin-like_C"/>
</dbReference>
<dbReference type="InterPro" id="IPR003661">
    <property type="entry name" value="HisK_dim/P_dom"/>
</dbReference>
<evidence type="ECO:0000256" key="4">
    <source>
        <dbReference type="ARBA" id="ARBA00022553"/>
    </source>
</evidence>
<feature type="transmembrane region" description="Helical" evidence="11">
    <location>
        <begin position="172"/>
        <end position="193"/>
    </location>
</feature>
<dbReference type="Pfam" id="PF02518">
    <property type="entry name" value="HATPase_c"/>
    <property type="match status" value="1"/>
</dbReference>
<dbReference type="RefSeq" id="WP_309956796.1">
    <property type="nucleotide sequence ID" value="NZ_JAVDUJ010000001.1"/>
</dbReference>
<sequence>MHPTPAQRVKKPKFYQTLSWKLVLVFIGMLSVVLIGLLTLVAITLRSYLMSELDKSLTSSGKLFASQTIDQLITGSQTQILPSDFYFYVDLNGTDPVQVAHPAVIKNYGTPQAPEVLAATIDPNPRTVMGTHKDIAWRVITVNLTSQITGNTVGTVAIAHHLKSVQDMVLNVVRIMVFLSAIIVLFGAFSAFISIQLSLRRLRDIEQVTHAVADGDYSVRVPNFRQDESEISLLGRSVNEMLRAIEKSFEAKKVSEQNMRRFVSDASHELRTPLATVRGYAELYRIGGVPADQVAHAFERVESEASRMAHLVEDLLQLARLDEGRQLRFTQVELVSTAMNAVADFLVRSPNSPAAVISLSGHELEPIVINADQDRITQLITNLLTNVITHTPEGTAVEVAIGIKDQDGNDLAPHANLTQLQNGVAVIEVRDHGPGIKDDDSERIFERFYRADASRSRDSGGSGLGLAIVAAICAAHGGSAKILHTPGGGLTVQLRFPSLLLKATTKARCIAESEGTIPTHLPSQVQATITGDYTVE</sequence>
<evidence type="ECO:0000259" key="13">
    <source>
        <dbReference type="PROSITE" id="PS50885"/>
    </source>
</evidence>